<sequence>MDEDENIDETVEDFYNNLVDILIKKNEPRDDDGFESFNGKSDSSEEHGRLGSQSQQERVRKIAFSDVKDGQGASTSSGRFCPGGNNKILDLSDTDNEDNDSKNEVNSSTSRISYKSSCTVNSEWLGITTNSEECSYSSDIDHSDYHQQQNSFDENFTPTIILNPIYRISCTFWDRREAKKAEMSVLDISSCIIERVAQMPETCDYIYIGVFFSIILSLVPLFCRLCDVSIILNSILLKISTVSVYRFNHLP</sequence>
<reference evidence="3" key="1">
    <citation type="submission" date="2013-02" db="EMBL/GenBank/DDBJ databases">
        <authorList>
            <person name="Hughes D."/>
        </authorList>
    </citation>
    <scope>NUCLEOTIDE SEQUENCE</scope>
    <source>
        <strain>Durham</strain>
        <strain evidence="3">NC isolate 2 -- Noor lab</strain>
    </source>
</reference>
<dbReference type="EMBL" id="CAQQ02047162">
    <property type="status" value="NOT_ANNOTATED_CDS"/>
    <property type="molecule type" value="Genomic_DNA"/>
</dbReference>
<dbReference type="EMBL" id="CAQQ02047161">
    <property type="status" value="NOT_ANNOTATED_CDS"/>
    <property type="molecule type" value="Genomic_DNA"/>
</dbReference>
<dbReference type="GO" id="GO:0005783">
    <property type="term" value="C:endoplasmic reticulum"/>
    <property type="evidence" value="ECO:0007669"/>
    <property type="project" value="InterPro"/>
</dbReference>
<feature type="region of interest" description="Disordered" evidence="1">
    <location>
        <begin position="25"/>
        <end position="108"/>
    </location>
</feature>
<organism evidence="2 3">
    <name type="scientific">Megaselia scalaris</name>
    <name type="common">Humpbacked fly</name>
    <name type="synonym">Phora scalaris</name>
    <dbReference type="NCBI Taxonomy" id="36166"/>
    <lineage>
        <taxon>Eukaryota</taxon>
        <taxon>Metazoa</taxon>
        <taxon>Ecdysozoa</taxon>
        <taxon>Arthropoda</taxon>
        <taxon>Hexapoda</taxon>
        <taxon>Insecta</taxon>
        <taxon>Pterygota</taxon>
        <taxon>Neoptera</taxon>
        <taxon>Endopterygota</taxon>
        <taxon>Diptera</taxon>
        <taxon>Brachycera</taxon>
        <taxon>Muscomorpha</taxon>
        <taxon>Platypezoidea</taxon>
        <taxon>Phoridae</taxon>
        <taxon>Megaseliini</taxon>
        <taxon>Megaselia</taxon>
    </lineage>
</organism>
<dbReference type="STRING" id="36166.T1GHT1"/>
<keyword evidence="3" id="KW-1185">Reference proteome</keyword>
<evidence type="ECO:0000256" key="1">
    <source>
        <dbReference type="SAM" id="MobiDB-lite"/>
    </source>
</evidence>
<protein>
    <submittedName>
        <fullName evidence="2">Uncharacterized protein</fullName>
    </submittedName>
</protein>
<dbReference type="HOGENOM" id="CLU_1108159_0_0_1"/>
<dbReference type="PANTHER" id="PTHR12680">
    <property type="entry name" value="PUTATIVE HOMEODOMAIN TRANSCRIPTION FACTOR PHTF"/>
    <property type="match status" value="1"/>
</dbReference>
<dbReference type="InterPro" id="IPR039775">
    <property type="entry name" value="PHTF1/2"/>
</dbReference>
<name>T1GHT1_MEGSC</name>
<evidence type="ECO:0000313" key="2">
    <source>
        <dbReference type="EnsemblMetazoa" id="MESCA002992-PA"/>
    </source>
</evidence>
<dbReference type="Proteomes" id="UP000015102">
    <property type="component" value="Unassembled WGS sequence"/>
</dbReference>
<dbReference type="PANTHER" id="PTHR12680:SF6">
    <property type="entry name" value="PROTEIN PHTF"/>
    <property type="match status" value="1"/>
</dbReference>
<proteinExistence type="predicted"/>
<dbReference type="AlphaFoldDB" id="T1GHT1"/>
<accession>T1GHT1</accession>
<dbReference type="EMBL" id="CAQQ02047163">
    <property type="status" value="NOT_ANNOTATED_CDS"/>
    <property type="molecule type" value="Genomic_DNA"/>
</dbReference>
<dbReference type="EnsemblMetazoa" id="MESCA002992-RA">
    <property type="protein sequence ID" value="MESCA002992-PA"/>
    <property type="gene ID" value="MESCA002992"/>
</dbReference>
<reference evidence="2" key="2">
    <citation type="submission" date="2015-06" db="UniProtKB">
        <authorList>
            <consortium name="EnsemblMetazoa"/>
        </authorList>
    </citation>
    <scope>IDENTIFICATION</scope>
</reference>
<evidence type="ECO:0000313" key="3">
    <source>
        <dbReference type="Proteomes" id="UP000015102"/>
    </source>
</evidence>